<evidence type="ECO:0000313" key="2">
    <source>
        <dbReference type="Proteomes" id="UP000288805"/>
    </source>
</evidence>
<dbReference type="AlphaFoldDB" id="A0A438HB54"/>
<dbReference type="PANTHER" id="PTHR36617">
    <property type="entry name" value="PROTEIN, PUTATIVE-RELATED"/>
    <property type="match status" value="1"/>
</dbReference>
<dbReference type="PANTHER" id="PTHR36617:SF15">
    <property type="entry name" value="REVERSE TRANSCRIPTASE ZINC-BINDING DOMAIN-CONTAINING PROTEIN"/>
    <property type="match status" value="1"/>
</dbReference>
<gene>
    <name evidence="1" type="ORF">CK203_044477</name>
</gene>
<comment type="caution">
    <text evidence="1">The sequence shown here is derived from an EMBL/GenBank/DDBJ whole genome shotgun (WGS) entry which is preliminary data.</text>
</comment>
<dbReference type="EMBL" id="QGNW01000250">
    <property type="protein sequence ID" value="RVW81661.1"/>
    <property type="molecule type" value="Genomic_DNA"/>
</dbReference>
<dbReference type="Proteomes" id="UP000288805">
    <property type="component" value="Unassembled WGS sequence"/>
</dbReference>
<evidence type="ECO:0000313" key="1">
    <source>
        <dbReference type="EMBL" id="RVW81661.1"/>
    </source>
</evidence>
<accession>A0A438HB54</accession>
<sequence length="193" mass="22064">MDLRFVRAKEELWKKCLRQSMGKRTLGGGQGRQMGVWSWSLEGDLEGVRLVLGKYGVQGGKSSKIRFWTDPWCGNNVLSQSFPDLFSMAAQRNVTVEETWDQNLGQGGWNLRLLRDFNDWELGMVGNLLVELREYRVTLEEDSVIWKEGDDGLFKVKKAYSVLANTEGAKFPYSNVWVDKVPTKIAFFAWEAA</sequence>
<evidence type="ECO:0008006" key="3">
    <source>
        <dbReference type="Google" id="ProtNLM"/>
    </source>
</evidence>
<organism evidence="1 2">
    <name type="scientific">Vitis vinifera</name>
    <name type="common">Grape</name>
    <dbReference type="NCBI Taxonomy" id="29760"/>
    <lineage>
        <taxon>Eukaryota</taxon>
        <taxon>Viridiplantae</taxon>
        <taxon>Streptophyta</taxon>
        <taxon>Embryophyta</taxon>
        <taxon>Tracheophyta</taxon>
        <taxon>Spermatophyta</taxon>
        <taxon>Magnoliopsida</taxon>
        <taxon>eudicotyledons</taxon>
        <taxon>Gunneridae</taxon>
        <taxon>Pentapetalae</taxon>
        <taxon>rosids</taxon>
        <taxon>Vitales</taxon>
        <taxon>Vitaceae</taxon>
        <taxon>Viteae</taxon>
        <taxon>Vitis</taxon>
    </lineage>
</organism>
<protein>
    <recommendedName>
        <fullName evidence="3">Reverse transcriptase zinc-binding domain-containing protein</fullName>
    </recommendedName>
</protein>
<reference evidence="1 2" key="1">
    <citation type="journal article" date="2018" name="PLoS Genet.">
        <title>Population sequencing reveals clonal diversity and ancestral inbreeding in the grapevine cultivar Chardonnay.</title>
        <authorList>
            <person name="Roach M.J."/>
            <person name="Johnson D.L."/>
            <person name="Bohlmann J."/>
            <person name="van Vuuren H.J."/>
            <person name="Jones S.J."/>
            <person name="Pretorius I.S."/>
            <person name="Schmidt S.A."/>
            <person name="Borneman A.R."/>
        </authorList>
    </citation>
    <scope>NUCLEOTIDE SEQUENCE [LARGE SCALE GENOMIC DNA]</scope>
    <source>
        <strain evidence="2">cv. Chardonnay</strain>
        <tissue evidence="1">Leaf</tissue>
    </source>
</reference>
<name>A0A438HB54_VITVI</name>
<proteinExistence type="predicted"/>